<dbReference type="InterPro" id="IPR012910">
    <property type="entry name" value="Plug_dom"/>
</dbReference>
<evidence type="ECO:0000313" key="3">
    <source>
        <dbReference type="EMBL" id="PQJ11672.1"/>
    </source>
</evidence>
<organism evidence="3 4">
    <name type="scientific">Flavipsychrobacter stenotrophus</name>
    <dbReference type="NCBI Taxonomy" id="2077091"/>
    <lineage>
        <taxon>Bacteria</taxon>
        <taxon>Pseudomonadati</taxon>
        <taxon>Bacteroidota</taxon>
        <taxon>Chitinophagia</taxon>
        <taxon>Chitinophagales</taxon>
        <taxon>Chitinophagaceae</taxon>
        <taxon>Flavipsychrobacter</taxon>
    </lineage>
</organism>
<feature type="transmembrane region" description="Helical" evidence="1">
    <location>
        <begin position="21"/>
        <end position="38"/>
    </location>
</feature>
<gene>
    <name evidence="3" type="ORF">CJD36_007710</name>
</gene>
<dbReference type="Gene3D" id="2.60.40.1120">
    <property type="entry name" value="Carboxypeptidase-like, regulatory domain"/>
    <property type="match status" value="1"/>
</dbReference>
<dbReference type="AlphaFoldDB" id="A0A2S7SXL3"/>
<dbReference type="Pfam" id="PF07715">
    <property type="entry name" value="Plug"/>
    <property type="match status" value="1"/>
</dbReference>
<sequence length="803" mass="89029">MQQSPRACYNIKRDLHSGKHIIVTFCLLLIWAVIPLSLHAQGNKQNIRGSITDKLSLVPLRGAMVQIVNDSASHQALSDSNGNYTLRSITPGRYELRIINNGYKDVYLPNVIVASGKETILDISIEETFKRLKEVVISSSDKGVTINKLATVSARTFSMEEVNRYAGGRSDPARLVANFAGVSAPDDSRNDIVIRGNSPVGVCWRIDGMNVTNPNHFATVGTTGGAVSALNTNMLKNSDFFTSAFPAEYGNAIAGVFDLGFRTGNTEKREHTVQLGLVTGLEGMTEGPLAKGSGASYLVAYRQSVAFLASTFGINIGTSATPAYKDLSFKITSGNTKLGTFSLFGILANSSIGISGGKSGSLYAPPDNTDLYSAIGIIGIKHVKILNKRSYITSSLGVNYAKNTQYQSSADSSNNSRSIEEEKVIQTAYTASVAYNNKINSRLFFKVGLQDQLINLDLYYRTRRNMPDWMQIWDNNNATHLAQAYAHLKYNITERLTANVGLHTQKLFLNTRSTSLEPRIAFKYDVGKKSSLTMGFGLHAQMQPINIYYNQIQNATATNKDLGFTKSQHYVLGYDWQPFKDWRVKAEIYYQYLYDVPVDSISGSYSMLNTGSSFKPDLSVNLKNNGTGTNYGAELTIEKFFSKGYYGLFTSSVYESKYKGSDGVEHNTAFNGKYVYNLLVGKEFKVGSDKRNKFTTDLKFTNAGGRFHTPIDLATSQMVGNTVLKSDTYAYTSRYDNYFRLDFKLGFALNSKSRKLSQTFSLDLQNVTNHQNVFSQSYDNGSKTIMTSYQLGFFPNFIYKLQF</sequence>
<keyword evidence="1" id="KW-1133">Transmembrane helix</keyword>
<feature type="domain" description="TonB-dependent receptor plug" evidence="2">
    <location>
        <begin position="151"/>
        <end position="256"/>
    </location>
</feature>
<accession>A0A2S7SXL3</accession>
<evidence type="ECO:0000259" key="2">
    <source>
        <dbReference type="Pfam" id="PF07715"/>
    </source>
</evidence>
<dbReference type="OrthoDB" id="9804995at2"/>
<comment type="caution">
    <text evidence="3">The sequence shown here is derived from an EMBL/GenBank/DDBJ whole genome shotgun (WGS) entry which is preliminary data.</text>
</comment>
<dbReference type="InterPro" id="IPR037066">
    <property type="entry name" value="Plug_dom_sf"/>
</dbReference>
<reference evidence="3 4" key="1">
    <citation type="submission" date="2018-01" db="EMBL/GenBank/DDBJ databases">
        <title>A novel member of the phylum Bacteroidetes isolated from glacier ice.</title>
        <authorList>
            <person name="Liu Q."/>
            <person name="Xin Y.-H."/>
        </authorList>
    </citation>
    <scope>NUCLEOTIDE SEQUENCE [LARGE SCALE GENOMIC DNA]</scope>
    <source>
        <strain evidence="3 4">RB1R16</strain>
    </source>
</reference>
<name>A0A2S7SXL3_9BACT</name>
<keyword evidence="1" id="KW-0812">Transmembrane</keyword>
<dbReference type="SUPFAM" id="SSF49464">
    <property type="entry name" value="Carboxypeptidase regulatory domain-like"/>
    <property type="match status" value="1"/>
</dbReference>
<dbReference type="InterPro" id="IPR008969">
    <property type="entry name" value="CarboxyPept-like_regulatory"/>
</dbReference>
<keyword evidence="3" id="KW-0675">Receptor</keyword>
<dbReference type="Proteomes" id="UP000239872">
    <property type="component" value="Unassembled WGS sequence"/>
</dbReference>
<dbReference type="Pfam" id="PF13620">
    <property type="entry name" value="CarboxypepD_reg"/>
    <property type="match status" value="1"/>
</dbReference>
<dbReference type="RefSeq" id="WP_105038552.1">
    <property type="nucleotide sequence ID" value="NZ_PPSL01000002.1"/>
</dbReference>
<dbReference type="SUPFAM" id="SSF56935">
    <property type="entry name" value="Porins"/>
    <property type="match status" value="1"/>
</dbReference>
<keyword evidence="4" id="KW-1185">Reference proteome</keyword>
<keyword evidence="1" id="KW-0472">Membrane</keyword>
<dbReference type="EMBL" id="PPSL01000002">
    <property type="protein sequence ID" value="PQJ11672.1"/>
    <property type="molecule type" value="Genomic_DNA"/>
</dbReference>
<dbReference type="Gene3D" id="2.170.130.10">
    <property type="entry name" value="TonB-dependent receptor, plug domain"/>
    <property type="match status" value="1"/>
</dbReference>
<protein>
    <submittedName>
        <fullName evidence="3">TonB-dependent receptor</fullName>
    </submittedName>
</protein>
<evidence type="ECO:0000313" key="4">
    <source>
        <dbReference type="Proteomes" id="UP000239872"/>
    </source>
</evidence>
<proteinExistence type="predicted"/>
<evidence type="ECO:0000256" key="1">
    <source>
        <dbReference type="SAM" id="Phobius"/>
    </source>
</evidence>